<evidence type="ECO:0000313" key="5">
    <source>
        <dbReference type="Proteomes" id="UP000078116"/>
    </source>
</evidence>
<gene>
    <name evidence="3" type="ORF">A6V36_36145</name>
    <name evidence="2" type="ORF">A6V37_35470</name>
</gene>
<comment type="caution">
    <text evidence="2">The sequence shown here is derived from an EMBL/GenBank/DDBJ whole genome shotgun (WGS) entry which is preliminary data.</text>
</comment>
<feature type="region of interest" description="Disordered" evidence="1">
    <location>
        <begin position="48"/>
        <end position="72"/>
    </location>
</feature>
<reference evidence="4 5" key="1">
    <citation type="submission" date="2016-04" db="EMBL/GenBank/DDBJ databases">
        <title>Reclassification of Paraburkholderia panaciterrae (Farh et al. 2015) Dobritsa &amp; Samadpour 2016 as a later homotypic synonym of Paraburkholderia ginsengiterrae (Farh et al. 2015) Dobritsa &amp; Samadpour 2016.</title>
        <authorList>
            <person name="Dobritsa A.P."/>
            <person name="Kutumbaka K."/>
            <person name="Samadpour M."/>
        </authorList>
    </citation>
    <scope>NUCLEOTIDE SEQUENCE [LARGE SCALE GENOMIC DNA]</scope>
    <source>
        <strain evidence="2 5">DCY85</strain>
        <strain evidence="3 4">DCY85-1</strain>
    </source>
</reference>
<name>A0A1A9MZX7_9BURK</name>
<dbReference type="Proteomes" id="UP000078116">
    <property type="component" value="Unassembled WGS sequence"/>
</dbReference>
<sequence length="72" mass="7630">MSRTGQAGHDSRAGLEHGTGQKQPGGGFIQICADAVFHLDVLTMASPKGFASDAPSDARTKEQMSLDLDDLW</sequence>
<evidence type="ECO:0000313" key="3">
    <source>
        <dbReference type="EMBL" id="OAJ54333.1"/>
    </source>
</evidence>
<evidence type="ECO:0000256" key="1">
    <source>
        <dbReference type="SAM" id="MobiDB-lite"/>
    </source>
</evidence>
<dbReference type="Proteomes" id="UP000077961">
    <property type="component" value="Unassembled WGS sequence"/>
</dbReference>
<organism evidence="2 5">
    <name type="scientific">Paraburkholderia ginsengiterrae</name>
    <dbReference type="NCBI Taxonomy" id="1462993"/>
    <lineage>
        <taxon>Bacteria</taxon>
        <taxon>Pseudomonadati</taxon>
        <taxon>Pseudomonadota</taxon>
        <taxon>Betaproteobacteria</taxon>
        <taxon>Burkholderiales</taxon>
        <taxon>Burkholderiaceae</taxon>
        <taxon>Paraburkholderia</taxon>
    </lineage>
</organism>
<protein>
    <submittedName>
        <fullName evidence="2">Uncharacterized protein</fullName>
    </submittedName>
</protein>
<dbReference type="AlphaFoldDB" id="A0A1A9MZX7"/>
<feature type="region of interest" description="Disordered" evidence="1">
    <location>
        <begin position="1"/>
        <end position="24"/>
    </location>
</feature>
<proteinExistence type="predicted"/>
<keyword evidence="4" id="KW-1185">Reference proteome</keyword>
<dbReference type="EMBL" id="LXKA01000357">
    <property type="protein sequence ID" value="OAJ53672.1"/>
    <property type="molecule type" value="Genomic_DNA"/>
</dbReference>
<evidence type="ECO:0000313" key="4">
    <source>
        <dbReference type="Proteomes" id="UP000077961"/>
    </source>
</evidence>
<dbReference type="EMBL" id="LXJZ01000202">
    <property type="protein sequence ID" value="OAJ54333.1"/>
    <property type="molecule type" value="Genomic_DNA"/>
</dbReference>
<dbReference type="STRING" id="1462993.A6V36_36145"/>
<accession>A0A1A9MZX7</accession>
<evidence type="ECO:0000313" key="2">
    <source>
        <dbReference type="EMBL" id="OAJ53672.1"/>
    </source>
</evidence>